<name>Q2U9S2_ASPOR</name>
<feature type="compositionally biased region" description="Basic and acidic residues" evidence="5">
    <location>
        <begin position="167"/>
        <end position="179"/>
    </location>
</feature>
<dbReference type="RefSeq" id="XP_001822826.3">
    <property type="nucleotide sequence ID" value="XM_001822774.3"/>
</dbReference>
<feature type="domain" description="RING-type" evidence="7">
    <location>
        <begin position="246"/>
        <end position="293"/>
    </location>
</feature>
<organism evidence="8 9">
    <name type="scientific">Aspergillus oryzae (strain ATCC 42149 / RIB 40)</name>
    <name type="common">Yellow koji mold</name>
    <dbReference type="NCBI Taxonomy" id="510516"/>
    <lineage>
        <taxon>Eukaryota</taxon>
        <taxon>Fungi</taxon>
        <taxon>Dikarya</taxon>
        <taxon>Ascomycota</taxon>
        <taxon>Pezizomycotina</taxon>
        <taxon>Eurotiomycetes</taxon>
        <taxon>Eurotiomycetidae</taxon>
        <taxon>Eurotiales</taxon>
        <taxon>Aspergillaceae</taxon>
        <taxon>Aspergillus</taxon>
        <taxon>Aspergillus subgen. Circumdati</taxon>
    </lineage>
</organism>
<feature type="compositionally biased region" description="Polar residues" evidence="5">
    <location>
        <begin position="315"/>
        <end position="328"/>
    </location>
</feature>
<evidence type="ECO:0000256" key="3">
    <source>
        <dbReference type="ARBA" id="ARBA00022833"/>
    </source>
</evidence>
<dbReference type="AlphaFoldDB" id="Q2U9S2"/>
<evidence type="ECO:0000313" key="9">
    <source>
        <dbReference type="Proteomes" id="UP000006564"/>
    </source>
</evidence>
<dbReference type="VEuPathDB" id="FungiDB:AO090166000040"/>
<dbReference type="PROSITE" id="PS50016">
    <property type="entry name" value="ZF_PHD_2"/>
    <property type="match status" value="1"/>
</dbReference>
<accession>Q2U9S2</accession>
<feature type="region of interest" description="Disordered" evidence="5">
    <location>
        <begin position="309"/>
        <end position="373"/>
    </location>
</feature>
<dbReference type="KEGG" id="aor:AO090166000040"/>
<gene>
    <name evidence="8" type="ORF">AO090166000040</name>
</gene>
<dbReference type="Gene3D" id="3.30.40.10">
    <property type="entry name" value="Zinc/RING finger domain, C3HC4 (zinc finger)"/>
    <property type="match status" value="1"/>
</dbReference>
<dbReference type="EMBL" id="BA000052">
    <property type="protein sequence ID" value="BAE61693.1"/>
    <property type="molecule type" value="Genomic_DNA"/>
</dbReference>
<sequence>MMPRAEFNYKKGRFHPTTLSTYASLYPISLFSIASLQSCYTATMPQPVEAPRQRWDPSTICEIIDPSQHCTCIGVAKNGDACRNKVSKESREIASHRLEILSMCPINEYLVSKLQEIAGLLLCKRRHQDQATSLSERWCTRLGLSPEQAPIQNPAPSHSSQRRHTRSDRVPTTRAERRISGRSTSLPTTHQQREEVTVAMVQENQIPFHVSSTRPAVVTVSAASGQTGSVVFRSFRKGRDISDVECGICRERHSEDTVYLNCEECAGEFHWRCMEGWLMHRSPRSNFSCPNCRQDRLFDGFHAARPRSSLDAASEASQSATLPAASNSPRRDELSEQAPAEPELSSESYGPSPMEGVRRSMRPTRRPEYFVPS</sequence>
<dbReference type="InterPro" id="IPR001841">
    <property type="entry name" value="Znf_RING"/>
</dbReference>
<evidence type="ECO:0000256" key="5">
    <source>
        <dbReference type="SAM" id="MobiDB-lite"/>
    </source>
</evidence>
<dbReference type="PROSITE" id="PS50089">
    <property type="entry name" value="ZF_RING_2"/>
    <property type="match status" value="1"/>
</dbReference>
<dbReference type="PROSITE" id="PS01359">
    <property type="entry name" value="ZF_PHD_1"/>
    <property type="match status" value="1"/>
</dbReference>
<feature type="region of interest" description="Disordered" evidence="5">
    <location>
        <begin position="146"/>
        <end position="192"/>
    </location>
</feature>
<feature type="compositionally biased region" description="Polar residues" evidence="5">
    <location>
        <begin position="150"/>
        <end position="159"/>
    </location>
</feature>
<feature type="compositionally biased region" description="Polar residues" evidence="5">
    <location>
        <begin position="181"/>
        <end position="190"/>
    </location>
</feature>
<dbReference type="GO" id="GO:0008270">
    <property type="term" value="F:zinc ion binding"/>
    <property type="evidence" value="ECO:0007669"/>
    <property type="project" value="UniProtKB-KW"/>
</dbReference>
<dbReference type="OMA" id="CKQWHRE"/>
<keyword evidence="3" id="KW-0862">Zinc</keyword>
<reference evidence="8 9" key="1">
    <citation type="journal article" date="2005" name="Nature">
        <title>Genome sequencing and analysis of Aspergillus oryzae.</title>
        <authorList>
            <person name="Machida M."/>
            <person name="Asai K."/>
            <person name="Sano M."/>
            <person name="Tanaka T."/>
            <person name="Kumagai T."/>
            <person name="Terai G."/>
            <person name="Kusumoto K."/>
            <person name="Arima T."/>
            <person name="Akita O."/>
            <person name="Kashiwagi Y."/>
            <person name="Abe K."/>
            <person name="Gomi K."/>
            <person name="Horiuchi H."/>
            <person name="Kitamoto K."/>
            <person name="Kobayashi T."/>
            <person name="Takeuchi M."/>
            <person name="Denning D.W."/>
            <person name="Galagan J.E."/>
            <person name="Nierman W.C."/>
            <person name="Yu J."/>
            <person name="Archer D.B."/>
            <person name="Bennett J.W."/>
            <person name="Bhatnagar D."/>
            <person name="Cleveland T.E."/>
            <person name="Fedorova N.D."/>
            <person name="Gotoh O."/>
            <person name="Horikawa H."/>
            <person name="Hosoyama A."/>
            <person name="Ichinomiya M."/>
            <person name="Igarashi R."/>
            <person name="Iwashita K."/>
            <person name="Juvvadi P.R."/>
            <person name="Kato M."/>
            <person name="Kato Y."/>
            <person name="Kin T."/>
            <person name="Kokubun A."/>
            <person name="Maeda H."/>
            <person name="Maeyama N."/>
            <person name="Maruyama J."/>
            <person name="Nagasaki H."/>
            <person name="Nakajima T."/>
            <person name="Oda K."/>
            <person name="Okada K."/>
            <person name="Paulsen I."/>
            <person name="Sakamoto K."/>
            <person name="Sawano T."/>
            <person name="Takahashi M."/>
            <person name="Takase K."/>
            <person name="Terabayashi Y."/>
            <person name="Wortman J."/>
            <person name="Yamada O."/>
            <person name="Yamagata Y."/>
            <person name="Anazawa H."/>
            <person name="Hata Y."/>
            <person name="Koide Y."/>
            <person name="Komori T."/>
            <person name="Koyama Y."/>
            <person name="Minetoki T."/>
            <person name="Suharnan S."/>
            <person name="Tanaka A."/>
            <person name="Isono K."/>
            <person name="Kuhara S."/>
            <person name="Ogasawara N."/>
            <person name="Kikuchi H."/>
        </authorList>
    </citation>
    <scope>NUCLEOTIDE SEQUENCE [LARGE SCALE GENOMIC DNA]</scope>
    <source>
        <strain evidence="9">ATCC 42149 / RIB 40</strain>
    </source>
</reference>
<protein>
    <submittedName>
        <fullName evidence="8">DNA, SC166</fullName>
    </submittedName>
</protein>
<proteinExistence type="predicted"/>
<evidence type="ECO:0000313" key="8">
    <source>
        <dbReference type="EMBL" id="BAE61693.1"/>
    </source>
</evidence>
<dbReference type="Proteomes" id="UP000006564">
    <property type="component" value="Chromosome 4"/>
</dbReference>
<evidence type="ECO:0000256" key="1">
    <source>
        <dbReference type="ARBA" id="ARBA00022723"/>
    </source>
</evidence>
<evidence type="ECO:0000259" key="7">
    <source>
        <dbReference type="PROSITE" id="PS50089"/>
    </source>
</evidence>
<keyword evidence="1" id="KW-0479">Metal-binding</keyword>
<keyword evidence="9" id="KW-1185">Reference proteome</keyword>
<dbReference type="InterPro" id="IPR013083">
    <property type="entry name" value="Znf_RING/FYVE/PHD"/>
</dbReference>
<feature type="domain" description="PHD-type" evidence="6">
    <location>
        <begin position="243"/>
        <end position="295"/>
    </location>
</feature>
<dbReference type="InterPro" id="IPR019787">
    <property type="entry name" value="Znf_PHD-finger"/>
</dbReference>
<dbReference type="GeneID" id="5994882"/>
<evidence type="ECO:0000256" key="2">
    <source>
        <dbReference type="ARBA" id="ARBA00022771"/>
    </source>
</evidence>
<evidence type="ECO:0000259" key="6">
    <source>
        <dbReference type="PROSITE" id="PS50016"/>
    </source>
</evidence>
<dbReference type="HOGENOM" id="CLU_741814_0_0_1"/>
<dbReference type="InterPro" id="IPR019786">
    <property type="entry name" value="Zinc_finger_PHD-type_CS"/>
</dbReference>
<dbReference type="CDD" id="cd16448">
    <property type="entry name" value="RING-H2"/>
    <property type="match status" value="1"/>
</dbReference>
<dbReference type="SUPFAM" id="SSF57850">
    <property type="entry name" value="RING/U-box"/>
    <property type="match status" value="1"/>
</dbReference>
<keyword evidence="2 4" id="KW-0863">Zinc-finger</keyword>
<evidence type="ECO:0000256" key="4">
    <source>
        <dbReference type="PROSITE-ProRule" id="PRU00175"/>
    </source>
</evidence>
<dbReference type="EMBL" id="AP007163">
    <property type="protein sequence ID" value="BAE61693.1"/>
    <property type="molecule type" value="Genomic_DNA"/>
</dbReference>